<feature type="non-terminal residue" evidence="2">
    <location>
        <position position="294"/>
    </location>
</feature>
<dbReference type="EMBL" id="CAUYUJ010014153">
    <property type="protein sequence ID" value="CAK0837432.1"/>
    <property type="molecule type" value="Genomic_DNA"/>
</dbReference>
<evidence type="ECO:0000256" key="1">
    <source>
        <dbReference type="SAM" id="MobiDB-lite"/>
    </source>
</evidence>
<proteinExistence type="predicted"/>
<keyword evidence="3" id="KW-1185">Reference proteome</keyword>
<reference evidence="2" key="1">
    <citation type="submission" date="2023-10" db="EMBL/GenBank/DDBJ databases">
        <authorList>
            <person name="Chen Y."/>
            <person name="Shah S."/>
            <person name="Dougan E. K."/>
            <person name="Thang M."/>
            <person name="Chan C."/>
        </authorList>
    </citation>
    <scope>NUCLEOTIDE SEQUENCE [LARGE SCALE GENOMIC DNA]</scope>
</reference>
<dbReference type="Proteomes" id="UP001189429">
    <property type="component" value="Unassembled WGS sequence"/>
</dbReference>
<organism evidence="2 3">
    <name type="scientific">Prorocentrum cordatum</name>
    <dbReference type="NCBI Taxonomy" id="2364126"/>
    <lineage>
        <taxon>Eukaryota</taxon>
        <taxon>Sar</taxon>
        <taxon>Alveolata</taxon>
        <taxon>Dinophyceae</taxon>
        <taxon>Prorocentrales</taxon>
        <taxon>Prorocentraceae</taxon>
        <taxon>Prorocentrum</taxon>
    </lineage>
</organism>
<sequence>ELQRKTVETLKGTCVTTDWQLEVAPKELLVELLPPGTKGAELTLCLHAQQAVAEQEAAKAAQPGTEAVARQVARLGRTVRKTKAGGREPSSLSTSPEKDFDAFECLRSYGLGVKSDRNCRFAALRALAASARKDEFAVPGALNKFSPQWMDERYRPQTASDVTHAQWTAMWWGRALAQLTCQAHTQKEVVTVETILGAFLDVSRIALEDTRRVASDYDATLWSELADRTRRKDATCIPKVMLEQVDENRRARANSAARAAGNARSQTGFKRGSKGRPQYQQHYQHHYQQPGRQQ</sequence>
<evidence type="ECO:0000313" key="2">
    <source>
        <dbReference type="EMBL" id="CAK0837432.1"/>
    </source>
</evidence>
<gene>
    <name evidence="2" type="ORF">PCOR1329_LOCUS33630</name>
</gene>
<feature type="compositionally biased region" description="Low complexity" evidence="1">
    <location>
        <begin position="256"/>
        <end position="265"/>
    </location>
</feature>
<feature type="compositionally biased region" description="Low complexity" evidence="1">
    <location>
        <begin position="275"/>
        <end position="294"/>
    </location>
</feature>
<name>A0ABN9SY58_9DINO</name>
<comment type="caution">
    <text evidence="2">The sequence shown here is derived from an EMBL/GenBank/DDBJ whole genome shotgun (WGS) entry which is preliminary data.</text>
</comment>
<protein>
    <submittedName>
        <fullName evidence="2">Uncharacterized protein</fullName>
    </submittedName>
</protein>
<accession>A0ABN9SY58</accession>
<feature type="non-terminal residue" evidence="2">
    <location>
        <position position="1"/>
    </location>
</feature>
<evidence type="ECO:0000313" key="3">
    <source>
        <dbReference type="Proteomes" id="UP001189429"/>
    </source>
</evidence>
<feature type="region of interest" description="Disordered" evidence="1">
    <location>
        <begin position="256"/>
        <end position="294"/>
    </location>
</feature>